<dbReference type="PANTHER" id="PTHR11102">
    <property type="entry name" value="SEL-1-LIKE PROTEIN"/>
    <property type="match status" value="1"/>
</dbReference>
<dbReference type="Pfam" id="PF08238">
    <property type="entry name" value="Sel1"/>
    <property type="match status" value="5"/>
</dbReference>
<evidence type="ECO:0008006" key="4">
    <source>
        <dbReference type="Google" id="ProtNLM"/>
    </source>
</evidence>
<evidence type="ECO:0000313" key="2">
    <source>
        <dbReference type="EMBL" id="KWV56233.1"/>
    </source>
</evidence>
<comment type="caution">
    <text evidence="2">The sequence shown here is derived from an EMBL/GenBank/DDBJ whole genome shotgun (WGS) entry which is preliminary data.</text>
</comment>
<evidence type="ECO:0000256" key="1">
    <source>
        <dbReference type="SAM" id="SignalP"/>
    </source>
</evidence>
<dbReference type="InterPro" id="IPR011990">
    <property type="entry name" value="TPR-like_helical_dom_sf"/>
</dbReference>
<gene>
    <name evidence="2" type="ORF">AS026_35525</name>
</gene>
<accession>A0A109JW88</accession>
<dbReference type="SMART" id="SM00671">
    <property type="entry name" value="SEL1"/>
    <property type="match status" value="7"/>
</dbReference>
<dbReference type="RefSeq" id="WP_062369517.1">
    <property type="nucleotide sequence ID" value="NZ_LNCD01000042.1"/>
</dbReference>
<dbReference type="SUPFAM" id="SSF81901">
    <property type="entry name" value="HCP-like"/>
    <property type="match status" value="2"/>
</dbReference>
<organism evidence="2 3">
    <name type="scientific">Rhizobium altiplani</name>
    <dbReference type="NCBI Taxonomy" id="1864509"/>
    <lineage>
        <taxon>Bacteria</taxon>
        <taxon>Pseudomonadati</taxon>
        <taxon>Pseudomonadota</taxon>
        <taxon>Alphaproteobacteria</taxon>
        <taxon>Hyphomicrobiales</taxon>
        <taxon>Rhizobiaceae</taxon>
        <taxon>Rhizobium/Agrobacterium group</taxon>
        <taxon>Rhizobium</taxon>
    </lineage>
</organism>
<dbReference type="OrthoDB" id="7802124at2"/>
<evidence type="ECO:0000313" key="3">
    <source>
        <dbReference type="Proteomes" id="UP000068164"/>
    </source>
</evidence>
<feature type="signal peptide" evidence="1">
    <location>
        <begin position="1"/>
        <end position="30"/>
    </location>
</feature>
<keyword evidence="1" id="KW-0732">Signal</keyword>
<sequence length="915" mass="99441">MTGRLRFSVLRISRLSVAAGVFAVFGAASAAAKPVAVEFLPPAIELKPICEQRSQDSDVVGRWLAWDKKALPKQQAWLVLREAQRLRDIDPQQYFPIIKRMIELLPTIDPGMKPDDVAAEEITLYLRAGKTDELRQSKMVEQLINRGEANTPKSLYLAAELMLDGVSTKQDEKKALSYLVSAAYGGNPNALLELAKRNLEGQQIQGWSVDPSLAVTMAFGAMVGKLDNGICDRVTRIAREYEKGEVVAADRRISEAWLRFAADLGDGNAAWNVARYHLDSSEITKDNNLLIHYLQFAADKGVVAAQSELGHLYEVGAIVPRDLAKSEYYYQLAVAAGHRNSLIKLANLYEDSDHEGGREKYRHALNELAALPDPPGWAFAKLGNLAIDDSGYWRAEKTATELFEKGAQLRDATSIRSLALIRLQHSATDGQFDDGINLLLELLDSYGRTDTMADLRDAYLCHAPEGPQIEKAKYWSVNAKEALNAGWSVKTIEDLVERPSTAETASLQSGALNGQSNFIAGYLWYLKMSKATPEAIGEWEKRVAQNPDAKTAYAVLMLEADDGADNKKAALKMLLEAAQAGGRGAKTAAADLILTSLGQDAKLVKTAGDFLHAEAAGGSGAAMQLLATKSGPSTSAADVYREYSDAIEARGDTEAMIFAAGQVSDVEQKRSYLARAAGRIDCSFDSALSMASAYFSFNQAADAVKWMTVAEAFSAGKPWRSRLLGETFQRIPQPDMQTNAMRLFEVAALGGDAKAQQYLLKAYLDAAGANYSQEKAVDLMVATISKASPAQILDSLSRLERSHKAIQQQVLARVNLATLFHDAAAAGDPVGMREFGKLQLARMDGPEDAVVAQDMFQKAAGKGDVEAMVLLSRNYAFGIGTTPSLSLARTWLEKAASLGNKEAKEMLVVMTMKAN</sequence>
<protein>
    <recommendedName>
        <fullName evidence="4">Sel1 repeat protein</fullName>
    </recommendedName>
</protein>
<dbReference type="Gene3D" id="1.25.40.10">
    <property type="entry name" value="Tetratricopeptide repeat domain"/>
    <property type="match status" value="3"/>
</dbReference>
<dbReference type="InterPro" id="IPR006597">
    <property type="entry name" value="Sel1-like"/>
</dbReference>
<keyword evidence="3" id="KW-1185">Reference proteome</keyword>
<proteinExistence type="predicted"/>
<name>A0A109JW88_9HYPH</name>
<dbReference type="EMBL" id="LNCD01000042">
    <property type="protein sequence ID" value="KWV56233.1"/>
    <property type="molecule type" value="Genomic_DNA"/>
</dbReference>
<dbReference type="AlphaFoldDB" id="A0A109JW88"/>
<feature type="chain" id="PRO_5007137238" description="Sel1 repeat protein" evidence="1">
    <location>
        <begin position="31"/>
        <end position="915"/>
    </location>
</feature>
<dbReference type="PANTHER" id="PTHR11102:SF160">
    <property type="entry name" value="ERAD-ASSOCIATED E3 UBIQUITIN-PROTEIN LIGASE COMPONENT HRD3"/>
    <property type="match status" value="1"/>
</dbReference>
<reference evidence="2 3" key="1">
    <citation type="submission" date="2015-11" db="EMBL/GenBank/DDBJ databases">
        <title>Draft Genome Sequence of the Strain BR 10423 (Rhizobium sp.) isolated from nodules of Mimosa pudica.</title>
        <authorList>
            <person name="Barauna A.C."/>
            <person name="Zilli J.E."/>
            <person name="Simoes-Araujo J.L."/>
            <person name="Reis V.M."/>
            <person name="James E.K."/>
            <person name="Reis F.B.Jr."/>
            <person name="Rouws L.F."/>
            <person name="Passos S.R."/>
            <person name="Gois S.R."/>
        </authorList>
    </citation>
    <scope>NUCLEOTIDE SEQUENCE [LARGE SCALE GENOMIC DNA]</scope>
    <source>
        <strain evidence="2 3">BR10423</strain>
    </source>
</reference>
<dbReference type="InterPro" id="IPR050767">
    <property type="entry name" value="Sel1_AlgK"/>
</dbReference>
<dbReference type="Proteomes" id="UP000068164">
    <property type="component" value="Unassembled WGS sequence"/>
</dbReference>